<feature type="compositionally biased region" description="Basic residues" evidence="1">
    <location>
        <begin position="57"/>
        <end position="68"/>
    </location>
</feature>
<organism evidence="2 3">
    <name type="scientific">Bursaphelenchus xylophilus</name>
    <name type="common">Pinewood nematode worm</name>
    <name type="synonym">Aphelenchoides xylophilus</name>
    <dbReference type="NCBI Taxonomy" id="6326"/>
    <lineage>
        <taxon>Eukaryota</taxon>
        <taxon>Metazoa</taxon>
        <taxon>Ecdysozoa</taxon>
        <taxon>Nematoda</taxon>
        <taxon>Chromadorea</taxon>
        <taxon>Rhabditida</taxon>
        <taxon>Tylenchina</taxon>
        <taxon>Tylenchomorpha</taxon>
        <taxon>Aphelenchoidea</taxon>
        <taxon>Aphelenchoididae</taxon>
        <taxon>Bursaphelenchus</taxon>
    </lineage>
</organism>
<evidence type="ECO:0000313" key="3">
    <source>
        <dbReference type="WBParaSite" id="BXY_1218700.1"/>
    </source>
</evidence>
<evidence type="ECO:0000256" key="1">
    <source>
        <dbReference type="SAM" id="MobiDB-lite"/>
    </source>
</evidence>
<proteinExistence type="predicted"/>
<dbReference type="Proteomes" id="UP000095284">
    <property type="component" value="Unplaced"/>
</dbReference>
<name>A0A1I7SGM2_BURXY</name>
<sequence length="79" mass="8566">MVPAKSLQQLYGPASSLLSLARNSLGLASLSRRRRTALAVQQAEGQEAANDSERSGKQKRLTRKHQLHRQASGEGLQNG</sequence>
<dbReference type="WBParaSite" id="BXY_1218700.1">
    <property type="protein sequence ID" value="BXY_1218700.1"/>
    <property type="gene ID" value="BXY_1218700"/>
</dbReference>
<reference evidence="3" key="1">
    <citation type="submission" date="2016-11" db="UniProtKB">
        <authorList>
            <consortium name="WormBaseParasite"/>
        </authorList>
    </citation>
    <scope>IDENTIFICATION</scope>
</reference>
<evidence type="ECO:0000313" key="2">
    <source>
        <dbReference type="Proteomes" id="UP000095284"/>
    </source>
</evidence>
<dbReference type="AlphaFoldDB" id="A0A1I7SGM2"/>
<protein>
    <submittedName>
        <fullName evidence="3">Uncharacterized protein</fullName>
    </submittedName>
</protein>
<accession>A0A1I7SGM2</accession>
<feature type="region of interest" description="Disordered" evidence="1">
    <location>
        <begin position="39"/>
        <end position="79"/>
    </location>
</feature>